<accession>A0A939IIT9</accession>
<protein>
    <submittedName>
        <fullName evidence="2">Uncharacterized protein</fullName>
    </submittedName>
</protein>
<keyword evidence="1" id="KW-0812">Transmembrane</keyword>
<keyword evidence="1" id="KW-1133">Transmembrane helix</keyword>
<evidence type="ECO:0000313" key="2">
    <source>
        <dbReference type="EMBL" id="MBN7772903.1"/>
    </source>
</evidence>
<gene>
    <name evidence="2" type="ORF">JYB65_05955</name>
</gene>
<dbReference type="AlphaFoldDB" id="A0A939IIT9"/>
<evidence type="ECO:0000256" key="1">
    <source>
        <dbReference type="SAM" id="Phobius"/>
    </source>
</evidence>
<feature type="transmembrane region" description="Helical" evidence="1">
    <location>
        <begin position="33"/>
        <end position="52"/>
    </location>
</feature>
<evidence type="ECO:0000313" key="3">
    <source>
        <dbReference type="Proteomes" id="UP000664545"/>
    </source>
</evidence>
<keyword evidence="3" id="KW-1185">Reference proteome</keyword>
<proteinExistence type="predicted"/>
<dbReference type="Proteomes" id="UP000664545">
    <property type="component" value="Unassembled WGS sequence"/>
</dbReference>
<sequence length="60" mass="6534">MRLDLIKVIIGFWAFILGAMVMAKVLGLAGDNKALIILVFAAALIYIMVQALKSKKKGSR</sequence>
<organism evidence="2 3">
    <name type="scientific">Clostridium aminobutyricum</name>
    <dbReference type="NCBI Taxonomy" id="33953"/>
    <lineage>
        <taxon>Bacteria</taxon>
        <taxon>Bacillati</taxon>
        <taxon>Bacillota</taxon>
        <taxon>Clostridia</taxon>
        <taxon>Eubacteriales</taxon>
        <taxon>Clostridiaceae</taxon>
        <taxon>Clostridium</taxon>
    </lineage>
</organism>
<comment type="caution">
    <text evidence="2">The sequence shown here is derived from an EMBL/GenBank/DDBJ whole genome shotgun (WGS) entry which is preliminary data.</text>
</comment>
<dbReference type="RefSeq" id="WP_206581671.1">
    <property type="nucleotide sequence ID" value="NZ_JAFJZZ010000001.1"/>
</dbReference>
<keyword evidence="1" id="KW-0472">Membrane</keyword>
<reference evidence="2" key="1">
    <citation type="submission" date="2021-02" db="EMBL/GenBank/DDBJ databases">
        <title>Abyssanaerobacter marinus gen.nov., sp., nov, anaerobic bacterium isolated from the Onnuri vent field of Indian Ocean and suggestion of Mogibacteriaceae fam. nov., and proposal of reclassification of ambiguous this family's genus member.</title>
        <authorList>
            <person name="Kim Y.J."/>
            <person name="Yang J.-A."/>
        </authorList>
    </citation>
    <scope>NUCLEOTIDE SEQUENCE</scope>
    <source>
        <strain evidence="2">DSM 2634</strain>
    </source>
</reference>
<name>A0A939IIT9_CLOAM</name>
<dbReference type="EMBL" id="JAFJZZ010000001">
    <property type="protein sequence ID" value="MBN7772903.1"/>
    <property type="molecule type" value="Genomic_DNA"/>
</dbReference>